<dbReference type="Gene3D" id="2.40.50.140">
    <property type="entry name" value="Nucleic acid-binding proteins"/>
    <property type="match status" value="1"/>
</dbReference>
<dbReference type="InterPro" id="IPR003583">
    <property type="entry name" value="Hlx-hairpin-Hlx_DNA-bd_motif"/>
</dbReference>
<evidence type="ECO:0000313" key="9">
    <source>
        <dbReference type="Proteomes" id="UP000177810"/>
    </source>
</evidence>
<keyword evidence="2 6" id="KW-0227">DNA damage</keyword>
<dbReference type="GO" id="GO:0048476">
    <property type="term" value="C:Holliday junction resolvase complex"/>
    <property type="evidence" value="ECO:0007669"/>
    <property type="project" value="UniProtKB-UniRule"/>
</dbReference>
<dbReference type="InterPro" id="IPR012340">
    <property type="entry name" value="NA-bd_OB-fold"/>
</dbReference>
<dbReference type="GO" id="GO:0005524">
    <property type="term" value="F:ATP binding"/>
    <property type="evidence" value="ECO:0007669"/>
    <property type="project" value="InterPro"/>
</dbReference>
<comment type="subunit">
    <text evidence="6">Homotetramer. Forms an RuvA(8)-RuvB(12)-Holliday junction (HJ) complex. HJ DNA is sandwiched between 2 RuvA tetramers; dsDNA enters through RuvA and exits via RuvB. An RuvB hexamer assembles on each DNA strand where it exits the tetramer. Each RuvB hexamer is contacted by two RuvA subunits (via domain III) on 2 adjacent RuvB subunits; this complex drives branch migration. In the full resolvosome a probable DNA-RuvA(4)-RuvB(12)-RuvC(2) complex forms which resolves the HJ.</text>
</comment>
<evidence type="ECO:0000256" key="5">
    <source>
        <dbReference type="ARBA" id="ARBA00023204"/>
    </source>
</evidence>
<organism evidence="8 9">
    <name type="scientific">Candidatus Portnoybacteria bacterium RBG_13_40_8</name>
    <dbReference type="NCBI Taxonomy" id="1801990"/>
    <lineage>
        <taxon>Bacteria</taxon>
        <taxon>Candidatus Portnoyibacteriota</taxon>
    </lineage>
</organism>
<dbReference type="SUPFAM" id="SSF46929">
    <property type="entry name" value="DNA helicase RuvA subunit, C-terminal domain"/>
    <property type="match status" value="1"/>
</dbReference>
<sequence>MIGFIEGKIEYSTDRYVIVDVNGVGYKIYISANIFKKLPKVNEKVKLYTHLHVREDIMDLYGFLDKKDLEFFEMLISISGIGPKGATNILNVASVETLKKAIANEESSILTKVSGIGKKTAEKIILELKNKVSGDYLDEKYGAGSEAIDALVGLGYKLREAREALKKVPEDIKEVGDKVKAALKLLGKK</sequence>
<dbReference type="InterPro" id="IPR011114">
    <property type="entry name" value="RuvA_C"/>
</dbReference>
<comment type="caution">
    <text evidence="6">Lacks conserved residue(s) required for the propagation of feature annotation.</text>
</comment>
<dbReference type="STRING" id="1801990.A2V69_01360"/>
<evidence type="ECO:0000313" key="8">
    <source>
        <dbReference type="EMBL" id="OGZ32096.1"/>
    </source>
</evidence>
<dbReference type="InterPro" id="IPR000085">
    <property type="entry name" value="RuvA"/>
</dbReference>
<comment type="caution">
    <text evidence="8">The sequence shown here is derived from an EMBL/GenBank/DDBJ whole genome shotgun (WGS) entry which is preliminary data.</text>
</comment>
<dbReference type="Pfam" id="PF14520">
    <property type="entry name" value="HHH_5"/>
    <property type="match status" value="1"/>
</dbReference>
<dbReference type="GO" id="GO:0006281">
    <property type="term" value="P:DNA repair"/>
    <property type="evidence" value="ECO:0007669"/>
    <property type="project" value="UniProtKB-UniRule"/>
</dbReference>
<dbReference type="Proteomes" id="UP000177810">
    <property type="component" value="Unassembled WGS sequence"/>
</dbReference>
<evidence type="ECO:0000256" key="2">
    <source>
        <dbReference type="ARBA" id="ARBA00022763"/>
    </source>
</evidence>
<dbReference type="NCBIfam" id="TIGR00084">
    <property type="entry name" value="ruvA"/>
    <property type="match status" value="1"/>
</dbReference>
<dbReference type="GO" id="GO:0006310">
    <property type="term" value="P:DNA recombination"/>
    <property type="evidence" value="ECO:0007669"/>
    <property type="project" value="UniProtKB-UniRule"/>
</dbReference>
<dbReference type="GO" id="GO:0009379">
    <property type="term" value="C:Holliday junction helicase complex"/>
    <property type="evidence" value="ECO:0007669"/>
    <property type="project" value="InterPro"/>
</dbReference>
<dbReference type="InterPro" id="IPR010994">
    <property type="entry name" value="RuvA_2-like"/>
</dbReference>
<dbReference type="GO" id="GO:0009378">
    <property type="term" value="F:four-way junction helicase activity"/>
    <property type="evidence" value="ECO:0007669"/>
    <property type="project" value="InterPro"/>
</dbReference>
<dbReference type="SUPFAM" id="SSF47781">
    <property type="entry name" value="RuvA domain 2-like"/>
    <property type="match status" value="1"/>
</dbReference>
<dbReference type="EMBL" id="MHMT01000026">
    <property type="protein sequence ID" value="OGZ32096.1"/>
    <property type="molecule type" value="Genomic_DNA"/>
</dbReference>
<name>A0A1G2F1Z5_9BACT</name>
<dbReference type="GO" id="GO:0005737">
    <property type="term" value="C:cytoplasm"/>
    <property type="evidence" value="ECO:0007669"/>
    <property type="project" value="UniProtKB-SubCell"/>
</dbReference>
<keyword evidence="8" id="KW-0547">Nucleotide-binding</keyword>
<keyword evidence="8" id="KW-0067">ATP-binding</keyword>
<feature type="domain" description="Helix-hairpin-helix DNA-binding motif class 1" evidence="7">
    <location>
        <begin position="108"/>
        <end position="127"/>
    </location>
</feature>
<evidence type="ECO:0000256" key="1">
    <source>
        <dbReference type="ARBA" id="ARBA00022490"/>
    </source>
</evidence>
<proteinExistence type="inferred from homology"/>
<feature type="region of interest" description="Domain I" evidence="6">
    <location>
        <begin position="1"/>
        <end position="64"/>
    </location>
</feature>
<dbReference type="Pfam" id="PF07499">
    <property type="entry name" value="RuvA_C"/>
    <property type="match status" value="1"/>
</dbReference>
<evidence type="ECO:0000256" key="6">
    <source>
        <dbReference type="HAMAP-Rule" id="MF_00031"/>
    </source>
</evidence>
<evidence type="ECO:0000256" key="4">
    <source>
        <dbReference type="ARBA" id="ARBA00023172"/>
    </source>
</evidence>
<comment type="function">
    <text evidence="6">The RuvA-RuvB-RuvC complex processes Holliday junction (HJ) DNA during genetic recombination and DNA repair, while the RuvA-RuvB complex plays an important role in the rescue of blocked DNA replication forks via replication fork reversal (RFR). RuvA specifically binds to HJ cruciform DNA, conferring on it an open structure. The RuvB hexamer acts as an ATP-dependent pump, pulling dsDNA into and through the RuvAB complex. HJ branch migration allows RuvC to scan DNA until it finds its consensus sequence, where it cleaves and resolves the cruciform DNA.</text>
</comment>
<dbReference type="AlphaFoldDB" id="A0A1G2F1Z5"/>
<dbReference type="Gene3D" id="1.10.8.10">
    <property type="entry name" value="DNA helicase RuvA subunit, C-terminal domain"/>
    <property type="match status" value="1"/>
</dbReference>
<reference evidence="8 9" key="1">
    <citation type="journal article" date="2016" name="Nat. Commun.">
        <title>Thousands of microbial genomes shed light on interconnected biogeochemical processes in an aquifer system.</title>
        <authorList>
            <person name="Anantharaman K."/>
            <person name="Brown C.T."/>
            <person name="Hug L.A."/>
            <person name="Sharon I."/>
            <person name="Castelle C.J."/>
            <person name="Probst A.J."/>
            <person name="Thomas B.C."/>
            <person name="Singh A."/>
            <person name="Wilkins M.J."/>
            <person name="Karaoz U."/>
            <person name="Brodie E.L."/>
            <person name="Williams K.H."/>
            <person name="Hubbard S.S."/>
            <person name="Banfield J.F."/>
        </authorList>
    </citation>
    <scope>NUCLEOTIDE SEQUENCE [LARGE SCALE GENOMIC DNA]</scope>
</reference>
<keyword evidence="8" id="KW-0347">Helicase</keyword>
<keyword evidence="3 6" id="KW-0238">DNA-binding</keyword>
<keyword evidence="8" id="KW-0378">Hydrolase</keyword>
<dbReference type="HAMAP" id="MF_00031">
    <property type="entry name" value="DNA_HJ_migration_RuvA"/>
    <property type="match status" value="1"/>
</dbReference>
<dbReference type="Pfam" id="PF01330">
    <property type="entry name" value="RuvA_N"/>
    <property type="match status" value="1"/>
</dbReference>
<gene>
    <name evidence="6" type="primary">ruvA</name>
    <name evidence="8" type="ORF">A2V69_01360</name>
</gene>
<evidence type="ECO:0000256" key="3">
    <source>
        <dbReference type="ARBA" id="ARBA00023125"/>
    </source>
</evidence>
<dbReference type="SMART" id="SM00278">
    <property type="entry name" value="HhH1"/>
    <property type="match status" value="2"/>
</dbReference>
<accession>A0A1G2F1Z5</accession>
<comment type="subcellular location">
    <subcellularLocation>
        <location evidence="6">Cytoplasm</location>
    </subcellularLocation>
</comment>
<protein>
    <recommendedName>
        <fullName evidence="6">Holliday junction branch migration complex subunit RuvA</fullName>
    </recommendedName>
</protein>
<keyword evidence="1 6" id="KW-0963">Cytoplasm</keyword>
<feature type="domain" description="Helix-hairpin-helix DNA-binding motif class 1" evidence="7">
    <location>
        <begin position="73"/>
        <end position="92"/>
    </location>
</feature>
<feature type="region of interest" description="Domain III" evidence="6">
    <location>
        <begin position="146"/>
        <end position="189"/>
    </location>
</feature>
<dbReference type="CDD" id="cd14332">
    <property type="entry name" value="UBA_RuvA_C"/>
    <property type="match status" value="1"/>
</dbReference>
<comment type="similarity">
    <text evidence="6">Belongs to the RuvA family.</text>
</comment>
<dbReference type="SUPFAM" id="SSF50249">
    <property type="entry name" value="Nucleic acid-binding proteins"/>
    <property type="match status" value="1"/>
</dbReference>
<comment type="domain">
    <text evidence="6">Has three domains with a flexible linker between the domains II and III and assumes an 'L' shape. Domain III is highly mobile and contacts RuvB.</text>
</comment>
<dbReference type="InterPro" id="IPR013849">
    <property type="entry name" value="DNA_helicase_Holl-junc_RuvA_I"/>
</dbReference>
<keyword evidence="5 6" id="KW-0234">DNA repair</keyword>
<keyword evidence="4 6" id="KW-0233">DNA recombination</keyword>
<dbReference type="Gene3D" id="1.10.150.20">
    <property type="entry name" value="5' to 3' exonuclease, C-terminal subdomain"/>
    <property type="match status" value="1"/>
</dbReference>
<dbReference type="InterPro" id="IPR036267">
    <property type="entry name" value="RuvA_C_sf"/>
</dbReference>
<dbReference type="GO" id="GO:0000400">
    <property type="term" value="F:four-way junction DNA binding"/>
    <property type="evidence" value="ECO:0007669"/>
    <property type="project" value="UniProtKB-UniRule"/>
</dbReference>
<evidence type="ECO:0000259" key="7">
    <source>
        <dbReference type="SMART" id="SM00278"/>
    </source>
</evidence>